<keyword evidence="2" id="KW-0812">Transmembrane</keyword>
<feature type="transmembrane region" description="Helical" evidence="2">
    <location>
        <begin position="460"/>
        <end position="483"/>
    </location>
</feature>
<gene>
    <name evidence="3" type="ORF">CTEN210_15269</name>
</gene>
<feature type="compositionally biased region" description="Basic residues" evidence="1">
    <location>
        <begin position="778"/>
        <end position="807"/>
    </location>
</feature>
<feature type="transmembrane region" description="Helical" evidence="2">
    <location>
        <begin position="310"/>
        <end position="331"/>
    </location>
</feature>
<dbReference type="EMBL" id="BLLK01000062">
    <property type="protein sequence ID" value="GFH58793.1"/>
    <property type="molecule type" value="Genomic_DNA"/>
</dbReference>
<comment type="caution">
    <text evidence="3">The sequence shown here is derived from an EMBL/GenBank/DDBJ whole genome shotgun (WGS) entry which is preliminary data.</text>
</comment>
<feature type="region of interest" description="Disordered" evidence="1">
    <location>
        <begin position="762"/>
        <end position="844"/>
    </location>
</feature>
<organism evidence="3 4">
    <name type="scientific">Chaetoceros tenuissimus</name>
    <dbReference type="NCBI Taxonomy" id="426638"/>
    <lineage>
        <taxon>Eukaryota</taxon>
        <taxon>Sar</taxon>
        <taxon>Stramenopiles</taxon>
        <taxon>Ochrophyta</taxon>
        <taxon>Bacillariophyta</taxon>
        <taxon>Coscinodiscophyceae</taxon>
        <taxon>Chaetocerotophycidae</taxon>
        <taxon>Chaetocerotales</taxon>
        <taxon>Chaetocerotaceae</taxon>
        <taxon>Chaetoceros</taxon>
    </lineage>
</organism>
<feature type="transmembrane region" description="Helical" evidence="2">
    <location>
        <begin position="265"/>
        <end position="289"/>
    </location>
</feature>
<keyword evidence="2" id="KW-1133">Transmembrane helix</keyword>
<reference evidence="3 4" key="1">
    <citation type="journal article" date="2021" name="Sci. Rep.">
        <title>The genome of the diatom Chaetoceros tenuissimus carries an ancient integrated fragment of an extant virus.</title>
        <authorList>
            <person name="Hongo Y."/>
            <person name="Kimura K."/>
            <person name="Takaki Y."/>
            <person name="Yoshida Y."/>
            <person name="Baba S."/>
            <person name="Kobayashi G."/>
            <person name="Nagasaki K."/>
            <person name="Hano T."/>
            <person name="Tomaru Y."/>
        </authorList>
    </citation>
    <scope>NUCLEOTIDE SEQUENCE [LARGE SCALE GENOMIC DNA]</scope>
    <source>
        <strain evidence="3 4">NIES-3715</strain>
    </source>
</reference>
<feature type="transmembrane region" description="Helical" evidence="2">
    <location>
        <begin position="136"/>
        <end position="158"/>
    </location>
</feature>
<evidence type="ECO:0000256" key="2">
    <source>
        <dbReference type="SAM" id="Phobius"/>
    </source>
</evidence>
<keyword evidence="2" id="KW-0472">Membrane</keyword>
<feature type="transmembrane region" description="Helical" evidence="2">
    <location>
        <begin position="54"/>
        <end position="73"/>
    </location>
</feature>
<sequence length="844" mass="96636">MDLTEYKVSPFVSILNVLVNPLRLDRSEEDSSFALIDSDDNQHMLGPKYTARCLFLPLMITSIWLLSLIVIFITKKSRCCLMIEFRNSGRKISSSTQKQSDLIKILSNKHIEVRGNIEDRIRYEILKKKMKRKRMFVSSIAVVGVIMVIPSVFFTLLLKNTYGDVSNEMGNMSFRLGKAQNAFEVIQSYRVDLIQLKEDIISGMDSIEFKDCVSSTEYLQHSSTDISRALTNMSNHMELINLQESRQIFSDARTLSMAAEKSTLYTSYSVLLTMVAMLLYSGTMLMFLYCISIVKRNNTEIRDRSTFQKITFSIVLHISILLLVLLTVLSLQGTTLVDFCDAENGPSQTIISMISSSMHYQGTLFSNTIASFFSNDWQNLQSPTLLHESIMRSTIEIEKFHALLATCSIDNFDFFQNYMTKVAQVLPDSYSVQYISNTQLISDWFEGEVITNTCRTLPGYLLSCILFLLFFIFSTIIILSLWISTKTDTEILIEISNVEIHGKKSKKKSIQPSSSIRIGPSPENPDWRQKTNMKTQPEDSKKETRGFFQKMLSYFIGTKRSKTSNLQNNDIANMNMHSNDDPEEKGEVEIELSDDEENAQLRVAWEDANGRETSDYFPQWAHQNSVLRDALELAAQEAEEQAQHGSLVQDTAELAKKEENHSESCNQYPPGESVNQRMAIMHIQKHGDIEAGIDQSVYVQPHTTTFTSRQESPPVEWTNGVGWNPIMSLSWSRQKLENQRPVLVQTIDGRVHVVHVDQEELHGTNGIARTEKEIERQPRKHRSSSKDRKGRSKKKKKKGKHAKRRDGKSKEREHEKDSVVERAHTNKIKKSHRPRRTAPRPEHE</sequence>
<keyword evidence="4" id="KW-1185">Reference proteome</keyword>
<evidence type="ECO:0000256" key="1">
    <source>
        <dbReference type="SAM" id="MobiDB-lite"/>
    </source>
</evidence>
<feature type="region of interest" description="Disordered" evidence="1">
    <location>
        <begin position="506"/>
        <end position="543"/>
    </location>
</feature>
<accession>A0AAD3D6L5</accession>
<evidence type="ECO:0000313" key="3">
    <source>
        <dbReference type="EMBL" id="GFH58793.1"/>
    </source>
</evidence>
<name>A0AAD3D6L5_9STRA</name>
<feature type="compositionally biased region" description="Basic residues" evidence="1">
    <location>
        <begin position="825"/>
        <end position="838"/>
    </location>
</feature>
<dbReference type="AlphaFoldDB" id="A0AAD3D6L5"/>
<dbReference type="Proteomes" id="UP001054902">
    <property type="component" value="Unassembled WGS sequence"/>
</dbReference>
<proteinExistence type="predicted"/>
<protein>
    <submittedName>
        <fullName evidence="3">Uncharacterized protein</fullName>
    </submittedName>
</protein>
<feature type="compositionally biased region" description="Basic and acidic residues" evidence="1">
    <location>
        <begin position="808"/>
        <end position="824"/>
    </location>
</feature>
<evidence type="ECO:0000313" key="4">
    <source>
        <dbReference type="Proteomes" id="UP001054902"/>
    </source>
</evidence>